<dbReference type="GO" id="GO:0016787">
    <property type="term" value="F:hydrolase activity"/>
    <property type="evidence" value="ECO:0007669"/>
    <property type="project" value="UniProtKB-KW"/>
</dbReference>
<dbReference type="EMBL" id="JAPNKE010000002">
    <property type="protein sequence ID" value="MCY1011410.1"/>
    <property type="molecule type" value="Genomic_DNA"/>
</dbReference>
<feature type="domain" description="AB hydrolase-1" evidence="1">
    <location>
        <begin position="17"/>
        <end position="126"/>
    </location>
</feature>
<dbReference type="Proteomes" id="UP001150924">
    <property type="component" value="Unassembled WGS sequence"/>
</dbReference>
<gene>
    <name evidence="2" type="ORF">OV079_38795</name>
</gene>
<dbReference type="PANTHER" id="PTHR43689:SF8">
    <property type="entry name" value="ALPHA_BETA-HYDROLASES SUPERFAMILY PROTEIN"/>
    <property type="match status" value="1"/>
</dbReference>
<evidence type="ECO:0000313" key="3">
    <source>
        <dbReference type="Proteomes" id="UP001150924"/>
    </source>
</evidence>
<sequence length="263" mass="27737">MSGLETIAITRWGAGGPRIVLVHGGAQGSGVGGERHFSAQARLADRGFELLVPDRPGHGRTPAPGRPDDAEADGEWVAQLLGDGAHLVGHSFGGCVALAAAARRPTAVRSLTLIEPAMLAVALPHPAVLGFVLRTVLTLKLSRSPEARARRFAELMHIPDDIRGGGSPAEFVAMGQAIERLRVPARADLERELAVVVQANIPLLVVTGGWSRAMDITAARVASLGRGRLITISSPHHFPQLVSEEFNKELDAFVAGAERRAAP</sequence>
<dbReference type="InterPro" id="IPR000073">
    <property type="entry name" value="AB_hydrolase_1"/>
</dbReference>
<organism evidence="2 3">
    <name type="scientific">Nannocystis pusilla</name>
    <dbReference type="NCBI Taxonomy" id="889268"/>
    <lineage>
        <taxon>Bacteria</taxon>
        <taxon>Pseudomonadati</taxon>
        <taxon>Myxococcota</taxon>
        <taxon>Polyangia</taxon>
        <taxon>Nannocystales</taxon>
        <taxon>Nannocystaceae</taxon>
        <taxon>Nannocystis</taxon>
    </lineage>
</organism>
<dbReference type="AlphaFoldDB" id="A0A9X3J1S2"/>
<dbReference type="Gene3D" id="3.40.50.1820">
    <property type="entry name" value="alpha/beta hydrolase"/>
    <property type="match status" value="1"/>
</dbReference>
<accession>A0A9X3J1S2</accession>
<dbReference type="InterPro" id="IPR029058">
    <property type="entry name" value="AB_hydrolase_fold"/>
</dbReference>
<comment type="caution">
    <text evidence="2">The sequence shown here is derived from an EMBL/GenBank/DDBJ whole genome shotgun (WGS) entry which is preliminary data.</text>
</comment>
<name>A0A9X3J1S2_9BACT</name>
<protein>
    <submittedName>
        <fullName evidence="2">Alpha/beta hydrolase</fullName>
    </submittedName>
</protein>
<evidence type="ECO:0000259" key="1">
    <source>
        <dbReference type="Pfam" id="PF00561"/>
    </source>
</evidence>
<proteinExistence type="predicted"/>
<evidence type="ECO:0000313" key="2">
    <source>
        <dbReference type="EMBL" id="MCY1011410.1"/>
    </source>
</evidence>
<dbReference type="Pfam" id="PF00561">
    <property type="entry name" value="Abhydrolase_1"/>
    <property type="match status" value="1"/>
</dbReference>
<dbReference type="RefSeq" id="WP_267774676.1">
    <property type="nucleotide sequence ID" value="NZ_JAPNKE010000002.1"/>
</dbReference>
<dbReference type="PANTHER" id="PTHR43689">
    <property type="entry name" value="HYDROLASE"/>
    <property type="match status" value="1"/>
</dbReference>
<keyword evidence="3" id="KW-1185">Reference proteome</keyword>
<reference evidence="2" key="1">
    <citation type="submission" date="2022-11" db="EMBL/GenBank/DDBJ databases">
        <title>Minimal conservation of predation-associated metabolite biosynthetic gene clusters underscores biosynthetic potential of Myxococcota including descriptions for ten novel species: Archangium lansinium sp. nov., Myxococcus landrumus sp. nov., Nannocystis bai.</title>
        <authorList>
            <person name="Ahearne A."/>
            <person name="Stevens C."/>
            <person name="Phillips K."/>
        </authorList>
    </citation>
    <scope>NUCLEOTIDE SEQUENCE</scope>
    <source>
        <strain evidence="2">Na p29</strain>
    </source>
</reference>
<dbReference type="SUPFAM" id="SSF53474">
    <property type="entry name" value="alpha/beta-Hydrolases"/>
    <property type="match status" value="1"/>
</dbReference>
<keyword evidence="2" id="KW-0378">Hydrolase</keyword>